<feature type="disulfide bond" evidence="8">
    <location>
        <begin position="179"/>
        <end position="249"/>
    </location>
</feature>
<keyword evidence="12" id="KW-1185">Reference proteome</keyword>
<dbReference type="CDD" id="cd07378">
    <property type="entry name" value="MPP_ACP5"/>
    <property type="match status" value="1"/>
</dbReference>
<evidence type="ECO:0000256" key="7">
    <source>
        <dbReference type="PIRSR" id="PIRSR000898-1"/>
    </source>
</evidence>
<name>A0A915B4J4_PARUN</name>
<proteinExistence type="predicted"/>
<feature type="chain" id="PRO_5037701795" description="Tartrate-resistant acid phosphatase type 5" evidence="10">
    <location>
        <begin position="21"/>
        <end position="379"/>
    </location>
</feature>
<dbReference type="InterPro" id="IPR029052">
    <property type="entry name" value="Metallo-depent_PP-like"/>
</dbReference>
<keyword evidence="8" id="KW-1015">Disulfide bond</keyword>
<dbReference type="InterPro" id="IPR024927">
    <property type="entry name" value="Acid_PPase"/>
</dbReference>
<dbReference type="PANTHER" id="PTHR10161:SF14">
    <property type="entry name" value="TARTRATE-RESISTANT ACID PHOSPHATASE TYPE 5"/>
    <property type="match status" value="1"/>
</dbReference>
<evidence type="ECO:0000256" key="1">
    <source>
        <dbReference type="ARBA" id="ARBA00000032"/>
    </source>
</evidence>
<comment type="catalytic activity">
    <reaction evidence="1 6">
        <text>a phosphate monoester + H2O = an alcohol + phosphate</text>
        <dbReference type="Rhea" id="RHEA:15017"/>
        <dbReference type="ChEBI" id="CHEBI:15377"/>
        <dbReference type="ChEBI" id="CHEBI:30879"/>
        <dbReference type="ChEBI" id="CHEBI:43474"/>
        <dbReference type="ChEBI" id="CHEBI:67140"/>
        <dbReference type="EC" id="3.1.3.2"/>
    </reaction>
</comment>
<dbReference type="Gene3D" id="3.60.21.10">
    <property type="match status" value="1"/>
</dbReference>
<dbReference type="Pfam" id="PF00149">
    <property type="entry name" value="Metallophos"/>
    <property type="match status" value="1"/>
</dbReference>
<feature type="binding site" evidence="7">
    <location>
        <position position="93"/>
    </location>
    <ligand>
        <name>Fe cation</name>
        <dbReference type="ChEBI" id="CHEBI:24875"/>
        <label>1</label>
    </ligand>
</feature>
<feature type="binding site" evidence="7">
    <location>
        <position position="90"/>
    </location>
    <ligand>
        <name>Fe cation</name>
        <dbReference type="ChEBI" id="CHEBI:24875"/>
        <label>2</label>
    </ligand>
</feature>
<feature type="binding site" evidence="7">
    <location>
        <position position="270"/>
    </location>
    <ligand>
        <name>Fe cation</name>
        <dbReference type="ChEBI" id="CHEBI:24875"/>
        <label>2</label>
    </ligand>
</feature>
<dbReference type="InterPro" id="IPR051558">
    <property type="entry name" value="Metallophosphoesterase_PAP"/>
</dbReference>
<feature type="glycosylation site" description="N-linked (GlcNAc...) asparagine" evidence="9">
    <location>
        <position position="134"/>
    </location>
</feature>
<keyword evidence="4 10" id="KW-0732">Signal</keyword>
<dbReference type="Proteomes" id="UP000887569">
    <property type="component" value="Unplaced"/>
</dbReference>
<dbReference type="FunFam" id="3.60.21.10:FF:000062">
    <property type="entry name" value="Tartrate-resistant acid phosphatase type 5"/>
    <property type="match status" value="1"/>
</dbReference>
<organism evidence="12 13">
    <name type="scientific">Parascaris univalens</name>
    <name type="common">Nematode worm</name>
    <dbReference type="NCBI Taxonomy" id="6257"/>
    <lineage>
        <taxon>Eukaryota</taxon>
        <taxon>Metazoa</taxon>
        <taxon>Ecdysozoa</taxon>
        <taxon>Nematoda</taxon>
        <taxon>Chromadorea</taxon>
        <taxon>Rhabditida</taxon>
        <taxon>Spirurina</taxon>
        <taxon>Ascaridomorpha</taxon>
        <taxon>Ascaridoidea</taxon>
        <taxon>Ascarididae</taxon>
        <taxon>Parascaris</taxon>
    </lineage>
</organism>
<evidence type="ECO:0000313" key="12">
    <source>
        <dbReference type="Proteomes" id="UP000887569"/>
    </source>
</evidence>
<comment type="cofactor">
    <cofactor evidence="7">
        <name>Fe cation</name>
        <dbReference type="ChEBI" id="CHEBI:24875"/>
    </cofactor>
    <text evidence="7">Binds 2 iron ions per subunit.</text>
</comment>
<evidence type="ECO:0000256" key="10">
    <source>
        <dbReference type="SAM" id="SignalP"/>
    </source>
</evidence>
<evidence type="ECO:0000256" key="5">
    <source>
        <dbReference type="ARBA" id="ARBA00022801"/>
    </source>
</evidence>
<dbReference type="PIRSF" id="PIRSF000898">
    <property type="entry name" value="Acid_Ptase_5"/>
    <property type="match status" value="1"/>
</dbReference>
<dbReference type="PANTHER" id="PTHR10161">
    <property type="entry name" value="TARTRATE-RESISTANT ACID PHOSPHATASE TYPE 5"/>
    <property type="match status" value="1"/>
</dbReference>
<feature type="binding site" evidence="7">
    <location>
        <position position="272"/>
    </location>
    <ligand>
        <name>Fe cation</name>
        <dbReference type="ChEBI" id="CHEBI:24875"/>
        <label>1</label>
    </ligand>
</feature>
<dbReference type="GO" id="GO:0003993">
    <property type="term" value="F:acid phosphatase activity"/>
    <property type="evidence" value="ECO:0007669"/>
    <property type="project" value="UniProtKB-UniRule"/>
</dbReference>
<evidence type="ECO:0000256" key="8">
    <source>
        <dbReference type="PIRSR" id="PIRSR000898-2"/>
    </source>
</evidence>
<protein>
    <recommendedName>
        <fullName evidence="3 6">Tartrate-resistant acid phosphatase type 5</fullName>
        <ecNumber evidence="2 6">3.1.3.2</ecNumber>
    </recommendedName>
</protein>
<evidence type="ECO:0000256" key="3">
    <source>
        <dbReference type="ARBA" id="ARBA00015822"/>
    </source>
</evidence>
<evidence type="ECO:0000256" key="9">
    <source>
        <dbReference type="PIRSR" id="PIRSR000898-3"/>
    </source>
</evidence>
<dbReference type="WBParaSite" id="PgR023_g114_t02">
    <property type="protein sequence ID" value="PgR023_g114_t02"/>
    <property type="gene ID" value="PgR023_g114"/>
</dbReference>
<evidence type="ECO:0000256" key="6">
    <source>
        <dbReference type="PIRNR" id="PIRNR000898"/>
    </source>
</evidence>
<evidence type="ECO:0000256" key="4">
    <source>
        <dbReference type="ARBA" id="ARBA00022729"/>
    </source>
</evidence>
<dbReference type="EC" id="3.1.3.2" evidence="2 6"/>
<dbReference type="GO" id="GO:0046872">
    <property type="term" value="F:metal ion binding"/>
    <property type="evidence" value="ECO:0007669"/>
    <property type="project" value="UniProtKB-KW"/>
</dbReference>
<feature type="binding site" evidence="7">
    <location>
        <position position="128"/>
    </location>
    <ligand>
        <name>Fe cation</name>
        <dbReference type="ChEBI" id="CHEBI:24875"/>
        <label>2</label>
    </ligand>
</feature>
<keyword evidence="5 6" id="KW-0378">Hydrolase</keyword>
<feature type="binding site" evidence="7">
    <location>
        <position position="90"/>
    </location>
    <ligand>
        <name>Fe cation</name>
        <dbReference type="ChEBI" id="CHEBI:24875"/>
        <label>1</label>
    </ligand>
</feature>
<evidence type="ECO:0000256" key="2">
    <source>
        <dbReference type="ARBA" id="ARBA00012646"/>
    </source>
</evidence>
<dbReference type="AlphaFoldDB" id="A0A915B4J4"/>
<accession>A0A915B4J4</accession>
<dbReference type="InterPro" id="IPR004843">
    <property type="entry name" value="Calcineurin-like_PHP"/>
</dbReference>
<feature type="domain" description="Calcineurin-like phosphoesterase" evidence="11">
    <location>
        <begin position="46"/>
        <end position="273"/>
    </location>
</feature>
<dbReference type="SUPFAM" id="SSF56300">
    <property type="entry name" value="Metallo-dependent phosphatases"/>
    <property type="match status" value="1"/>
</dbReference>
<evidence type="ECO:0000313" key="13">
    <source>
        <dbReference type="WBParaSite" id="PgR023_g114_t02"/>
    </source>
</evidence>
<reference evidence="13" key="1">
    <citation type="submission" date="2022-11" db="UniProtKB">
        <authorList>
            <consortium name="WormBaseParasite"/>
        </authorList>
    </citation>
    <scope>IDENTIFICATION</scope>
</reference>
<feature type="binding site" evidence="7">
    <location>
        <position position="235"/>
    </location>
    <ligand>
        <name>Fe cation</name>
        <dbReference type="ChEBI" id="CHEBI:24875"/>
        <label>2</label>
    </ligand>
</feature>
<feature type="binding site" evidence="7">
    <location>
        <position position="52"/>
    </location>
    <ligand>
        <name>Fe cation</name>
        <dbReference type="ChEBI" id="CHEBI:24875"/>
        <label>1</label>
    </ligand>
</feature>
<keyword evidence="7" id="KW-0479">Metal-binding</keyword>
<evidence type="ECO:0000259" key="11">
    <source>
        <dbReference type="Pfam" id="PF00149"/>
    </source>
</evidence>
<keyword evidence="6 7" id="KW-0408">Iron</keyword>
<sequence>MGHAAQVSTVVASVLLIVECGLRTSTERLQCINGGVCERPDLSTLKFFLVGDTGGLPIYPYTTYGQYKVAKAMSKMGEEEQNEFQISVGDNVYYTGVKDVFDSRFKSTFETVYQGEALQKPWYFIAGNHDHFGNITAQVAYTNHSSRWTFPSLYYKISYKFGEKGIKVDFIMIDTIVLCGNTRDVEDSSFFEMLFADVSENPNHPKDPKAAQVQWEWIKQQLDESTAEYVFVAGHYPVYSISEHGPMNCLIEKLNPLLRKFKVSAYFAGHDHTLQHLVVKDSVSNKDALAGNDSASTVMHYIISGASSRSDRSRKHKDDVPSESSLFSYPTGFNPLSQLGFSNGGFVFVEVSDQSATFKFFTGKSELKYQCSISPRTSN</sequence>
<feature type="signal peptide" evidence="10">
    <location>
        <begin position="1"/>
        <end position="20"/>
    </location>
</feature>